<evidence type="ECO:0000313" key="1">
    <source>
        <dbReference type="EMBL" id="CQR73853.1"/>
    </source>
</evidence>
<dbReference type="PANTHER" id="PTHR30087">
    <property type="entry name" value="INNER MEMBRANE PROTEIN"/>
    <property type="match status" value="1"/>
</dbReference>
<sequence length="132" mass="14193">MEQANHTQFIAFCPEIMGGLPTPRPAAEITSGSGDDVLTGQSTVLDKNGNDVTSFFICGAEKSTQLANKHNITAAILKQRSPSCGSNQIYDGTFKHRTKSGMGVTAAMLHKLGIPLYSEEDITPELLQKLLK</sequence>
<dbReference type="EMBL" id="CTRP01000014">
    <property type="protein sequence ID" value="CQR73853.1"/>
    <property type="molecule type" value="Genomic_DNA"/>
</dbReference>
<dbReference type="InterPro" id="IPR007553">
    <property type="entry name" value="2-thiour_desulf"/>
</dbReference>
<name>A0A0U1L418_9FIRM</name>
<dbReference type="Proteomes" id="UP000049855">
    <property type="component" value="Unassembled WGS sequence"/>
</dbReference>
<protein>
    <submittedName>
        <fullName evidence="1">Uncharacterized protein</fullName>
    </submittedName>
</protein>
<proteinExistence type="predicted"/>
<dbReference type="AlphaFoldDB" id="A0A0U1L418"/>
<accession>A0A0U1L418</accession>
<dbReference type="PANTHER" id="PTHR30087:SF1">
    <property type="entry name" value="HYPOTHETICAL CYTOSOLIC PROTEIN"/>
    <property type="match status" value="1"/>
</dbReference>
<organism evidence="1 2">
    <name type="scientific">Sporomusa ovata</name>
    <dbReference type="NCBI Taxonomy" id="2378"/>
    <lineage>
        <taxon>Bacteria</taxon>
        <taxon>Bacillati</taxon>
        <taxon>Bacillota</taxon>
        <taxon>Negativicutes</taxon>
        <taxon>Selenomonadales</taxon>
        <taxon>Sporomusaceae</taxon>
        <taxon>Sporomusa</taxon>
    </lineage>
</organism>
<evidence type="ECO:0000313" key="2">
    <source>
        <dbReference type="Proteomes" id="UP000049855"/>
    </source>
</evidence>
<reference evidence="2" key="1">
    <citation type="submission" date="2015-03" db="EMBL/GenBank/DDBJ databases">
        <authorList>
            <person name="Nijsse Bart"/>
        </authorList>
    </citation>
    <scope>NUCLEOTIDE SEQUENCE [LARGE SCALE GENOMIC DNA]</scope>
</reference>
<dbReference type="Pfam" id="PF04463">
    <property type="entry name" value="2-thiour_desulf"/>
    <property type="match status" value="1"/>
</dbReference>
<gene>
    <name evidence="1" type="ORF">SpAn4DRAFT_0315</name>
</gene>
<keyword evidence="2" id="KW-1185">Reference proteome</keyword>